<dbReference type="GO" id="GO:0004598">
    <property type="term" value="F:peptidylamidoglycolate lyase activity"/>
    <property type="evidence" value="ECO:0007669"/>
    <property type="project" value="UniProtKB-EC"/>
</dbReference>
<dbReference type="InterPro" id="IPR014784">
    <property type="entry name" value="Cu2_ascorb_mOase-like_C"/>
</dbReference>
<reference evidence="22" key="1">
    <citation type="submission" date="2021-02" db="EMBL/GenBank/DDBJ databases">
        <authorList>
            <person name="Nowell W R."/>
        </authorList>
    </citation>
    <scope>NUCLEOTIDE SEQUENCE</scope>
</reference>
<dbReference type="GO" id="GO:0005507">
    <property type="term" value="F:copper ion binding"/>
    <property type="evidence" value="ECO:0007669"/>
    <property type="project" value="InterPro"/>
</dbReference>
<dbReference type="Pfam" id="PF01436">
    <property type="entry name" value="NHL"/>
    <property type="match status" value="1"/>
</dbReference>
<feature type="region of interest" description="Disordered" evidence="19">
    <location>
        <begin position="1289"/>
        <end position="1326"/>
    </location>
</feature>
<keyword evidence="11" id="KW-0456">Lyase</keyword>
<evidence type="ECO:0000256" key="15">
    <source>
        <dbReference type="PIRSR" id="PIRSR600720-2"/>
    </source>
</evidence>
<feature type="binding site" evidence="15">
    <location>
        <position position="959"/>
    </location>
    <ligand>
        <name>Ca(2+)</name>
        <dbReference type="ChEBI" id="CHEBI:29108"/>
        <note>structural</note>
    </ligand>
</feature>
<dbReference type="PRINTS" id="PR00790">
    <property type="entry name" value="PAMONOXGNASE"/>
</dbReference>
<keyword evidence="9 16" id="KW-1015">Disulfide bond</keyword>
<evidence type="ECO:0000256" key="2">
    <source>
        <dbReference type="ARBA" id="ARBA00006026"/>
    </source>
</evidence>
<feature type="binding site" evidence="15">
    <location>
        <position position="558"/>
    </location>
    <ligand>
        <name>Cu(2+)</name>
        <dbReference type="ChEBI" id="CHEBI:29036"/>
        <label>1</label>
        <note>catalytic</note>
    </ligand>
</feature>
<dbReference type="SMART" id="SM00291">
    <property type="entry name" value="ZnF_ZZ"/>
    <property type="match status" value="1"/>
</dbReference>
<dbReference type="InterPro" id="IPR001258">
    <property type="entry name" value="NHL_repeat"/>
</dbReference>
<dbReference type="InterPro" id="IPR036939">
    <property type="entry name" value="Cu2_ascorb_mOase_N_sf"/>
</dbReference>
<feature type="region of interest" description="Disordered" evidence="19">
    <location>
        <begin position="348"/>
        <end position="369"/>
    </location>
</feature>
<dbReference type="EMBL" id="CAJNOQ010002727">
    <property type="protein sequence ID" value="CAF0975217.1"/>
    <property type="molecule type" value="Genomic_DNA"/>
</dbReference>
<dbReference type="EMBL" id="CAJOBC010002727">
    <property type="protein sequence ID" value="CAF3748067.1"/>
    <property type="molecule type" value="Genomic_DNA"/>
</dbReference>
<dbReference type="InterPro" id="IPR011042">
    <property type="entry name" value="6-blade_b-propeller_TolB-like"/>
</dbReference>
<dbReference type="InterPro" id="IPR043145">
    <property type="entry name" value="Znf_ZZ_sf"/>
</dbReference>
<dbReference type="InterPro" id="IPR000720">
    <property type="entry name" value="PHM/PAL"/>
</dbReference>
<feature type="binding site" evidence="15">
    <location>
        <position position="494"/>
    </location>
    <ligand>
        <name>Cu(2+)</name>
        <dbReference type="ChEBI" id="CHEBI:29036"/>
        <label>1</label>
        <note>catalytic</note>
    </ligand>
</feature>
<evidence type="ECO:0000313" key="23">
    <source>
        <dbReference type="EMBL" id="CAF3748067.1"/>
    </source>
</evidence>
<keyword evidence="20" id="KW-0812">Transmembrane</keyword>
<accession>A0A814EXA0</accession>
<dbReference type="Pfam" id="PF00569">
    <property type="entry name" value="ZZ"/>
    <property type="match status" value="1"/>
</dbReference>
<keyword evidence="15" id="KW-0106">Calcium</keyword>
<dbReference type="CDD" id="cd14958">
    <property type="entry name" value="NHL_PAL_like"/>
    <property type="match status" value="1"/>
</dbReference>
<evidence type="ECO:0000256" key="5">
    <source>
        <dbReference type="ARBA" id="ARBA00022729"/>
    </source>
</evidence>
<sequence>MSAHEGVSCDVCSQNNFRSKRYKCLRCYDYDLCSNCYEQGEISSNHTADHPMQCILTRQDFDLYYHGERCTFEQPQSLSCPFCSEMGFSYNSNLSSNDTSSSSNDLLTHLQSKHGGDQQGEVICPICCASLNGEPNLLTPDLISHIANDHPYRGATDSYSRQSSTREFDSAFPPLRNSTASTTSVAFRRGPLRTPSRRSGGGRGGPVSSNFTAEVSGNDPITDLLTQLSNVRRLAAQNNSNNSASLPPSANALNLSQLSRQQYDRERLRSTLRSHHHSHLHGTGTTSANNNNNSAHATQESDFLDSLFSSALFIDPNMLPPSTVRAPRFQFRGVQRAENQQLDWSTIVNNSDPSEQTPQTNPVPSQPQIVTTTTADDSLNLLPSQSLLKRLCDASDSDRYSSNHHQTKSRALKCDFVQKLLISTLCSNPGTSSLIKENPLAKQHLTTTSSEKHTNNNNNNNSEDQYVFLQYQLPDEELTIVGYTPLIDMNAAHHMLTHACTNSGSNKQTWISGQACNGEEQIIIHGWARNAPSMKLPDDAGFSVGKNTPYKYIVLNIHYLTVLQNDKSGNQLLMSRKKRKYQAGVLLSGTSQIYLKPKSHTVRSHFSCRYSGPPISIFAARVHAHQWARVNSLYRVRSGEISQVVKGDPQWPQSFYQLPSPVEIVEDDYLVGQCVYDNDGDRIIRVGSTHNDEMCNVYAMYSYEPNAQQKPLHTCWDNQFGALISLIPTDADVPPRTPLEINSNHHHAEHTMGDRSQASNDWWLTSNGGNYRSAANSKYNNKAALTNKDYEDYMQEVETQRSRDKLTPKSSSGNQFDNMIEFNKILTHLGISPAEYEYDTNYDDLLPTSPHLNEKQIVKLHSANKISNNLYKCIDTWPDSKSVPRLGQIGGIALGFNDDLVVFHRGERKWESRYFSDESHFRNDAYGPIDEDVLVHVDTKTGRVKQKWGAKMFYMPHGLTIDHDGNFWLTDIAMHQNSHIPMPFQVFMYSANDKSRPALIVGEKFQSGSGPTQLCRPADVAVMKNGDFFVADGYCNSRIVKFNKKGEYLTEWGNAMDGIRDVDGFPLPNQWNIVHSLALNEEQKLLCGADRENYRIQCFDLQGQFQRQIRVEQKNNIGPIYAIEFAPATNGTVLYAVTGGQTQTKKVYLINPRDGEILTSFDSNPHLVSPHDIAVSTNGREVYVGELTDGKNGLHKFELVKQKDLTQSTSPRKSYVSDKNFRISLIIMGFFAVPVLIAVVVGFIIRTRNMRKLHRLNTFLSDVKNTSRQGGNSVLGDWMNRRKGFERLDQYSDGENEPLDQNSDEQEDGHENSSTLPNGNGTATTTTTTVSDIAQHNTSFNNVAFKMGGSL</sequence>
<evidence type="ECO:0000256" key="19">
    <source>
        <dbReference type="SAM" id="MobiDB-lite"/>
    </source>
</evidence>
<dbReference type="Pfam" id="PF03712">
    <property type="entry name" value="Cu2_monoox_C"/>
    <property type="match status" value="1"/>
</dbReference>
<dbReference type="CDD" id="cd02338">
    <property type="entry name" value="ZZ_PCMF_like"/>
    <property type="match status" value="1"/>
</dbReference>
<feature type="binding site" evidence="15">
    <location>
        <position position="623"/>
    </location>
    <ligand>
        <name>Cu(2+)</name>
        <dbReference type="ChEBI" id="CHEBI:29036"/>
        <label>1</label>
        <note>catalytic</note>
    </ligand>
</feature>
<dbReference type="InterPro" id="IPR008977">
    <property type="entry name" value="PHM/PNGase_F_dom_sf"/>
</dbReference>
<evidence type="ECO:0000256" key="7">
    <source>
        <dbReference type="ARBA" id="ARBA00022771"/>
    </source>
</evidence>
<evidence type="ECO:0000256" key="10">
    <source>
        <dbReference type="ARBA" id="ARBA00023180"/>
    </source>
</evidence>
<evidence type="ECO:0000256" key="6">
    <source>
        <dbReference type="ARBA" id="ARBA00022737"/>
    </source>
</evidence>
<comment type="cofactor">
    <cofactor evidence="15">
        <name>Cu(2+)</name>
        <dbReference type="ChEBI" id="CHEBI:29036"/>
    </cofactor>
    <text evidence="15">Binds 2 Cu(2+) ions per subunit.</text>
</comment>
<keyword evidence="12" id="KW-0511">Multifunctional enzyme</keyword>
<dbReference type="Proteomes" id="UP000663829">
    <property type="component" value="Unassembled WGS sequence"/>
</dbReference>
<feature type="region of interest" description="Disordered" evidence="19">
    <location>
        <begin position="151"/>
        <end position="218"/>
    </location>
</feature>
<feature type="binding site" evidence="15">
    <location>
        <position position="957"/>
    </location>
    <ligand>
        <name>Zn(2+)</name>
        <dbReference type="ChEBI" id="CHEBI:29105"/>
        <note>catalytic</note>
    </ligand>
</feature>
<comment type="catalytic activity">
    <reaction evidence="13">
        <text>a [peptide]-C-terminal glycine + 2 L-ascorbate + O2 = a [peptide]-C-terminal (2S)-2-hydroxyglycine + 2 monodehydro-L-ascorbate radical + H2O</text>
        <dbReference type="Rhea" id="RHEA:21452"/>
        <dbReference type="Rhea" id="RHEA-COMP:13486"/>
        <dbReference type="Rhea" id="RHEA-COMP:15321"/>
        <dbReference type="ChEBI" id="CHEBI:15377"/>
        <dbReference type="ChEBI" id="CHEBI:15379"/>
        <dbReference type="ChEBI" id="CHEBI:38290"/>
        <dbReference type="ChEBI" id="CHEBI:59513"/>
        <dbReference type="ChEBI" id="CHEBI:137000"/>
        <dbReference type="ChEBI" id="CHEBI:142768"/>
        <dbReference type="EC" id="1.14.17.3"/>
    </reaction>
</comment>
<feature type="compositionally biased region" description="Low complexity" evidence="19">
    <location>
        <begin position="281"/>
        <end position="296"/>
    </location>
</feature>
<evidence type="ECO:0000256" key="18">
    <source>
        <dbReference type="PROSITE-ProRule" id="PRU00504"/>
    </source>
</evidence>
<dbReference type="SUPFAM" id="SSF49742">
    <property type="entry name" value="PHM/PNGase F"/>
    <property type="match status" value="2"/>
</dbReference>
<evidence type="ECO:0000313" key="24">
    <source>
        <dbReference type="Proteomes" id="UP000663829"/>
    </source>
</evidence>
<evidence type="ECO:0000313" key="22">
    <source>
        <dbReference type="EMBL" id="CAF0975217.1"/>
    </source>
</evidence>
<comment type="catalytic activity">
    <reaction evidence="1">
        <text>a [peptide]-C-terminal (2S)-2-hydroxyglycine = a [peptide]-C-terminal amide + glyoxylate</text>
        <dbReference type="Rhea" id="RHEA:20924"/>
        <dbReference type="Rhea" id="RHEA-COMP:13485"/>
        <dbReference type="Rhea" id="RHEA-COMP:15321"/>
        <dbReference type="ChEBI" id="CHEBI:36655"/>
        <dbReference type="ChEBI" id="CHEBI:137001"/>
        <dbReference type="ChEBI" id="CHEBI:142768"/>
        <dbReference type="EC" id="4.3.2.5"/>
    </reaction>
</comment>
<comment type="caution">
    <text evidence="22">The sequence shown here is derived from an EMBL/GenBank/DDBJ whole genome shotgun (WGS) entry which is preliminary data.</text>
</comment>
<keyword evidence="20" id="KW-1133">Transmembrane helix</keyword>
<feature type="disulfide bond" evidence="16">
    <location>
        <begin position="1087"/>
        <end position="1098"/>
    </location>
</feature>
<dbReference type="PANTHER" id="PTHR10680">
    <property type="entry name" value="PEPTIDYL-GLYCINE ALPHA-AMIDATING MONOOXYGENASE"/>
    <property type="match status" value="1"/>
</dbReference>
<evidence type="ECO:0000256" key="9">
    <source>
        <dbReference type="ARBA" id="ARBA00023157"/>
    </source>
</evidence>
<name>A0A814EXA0_9BILA</name>
<feature type="binding site" evidence="14">
    <location>
        <position position="905"/>
    </location>
    <ligand>
        <name>a protein</name>
        <dbReference type="ChEBI" id="CHEBI:16541"/>
    </ligand>
    <ligandPart>
        <name>C-terminal Xaa-(2S)-2-hydroxyglycine residue</name>
        <dbReference type="ChEBI" id="CHEBI:142768"/>
    </ligandPart>
</feature>
<comment type="similarity">
    <text evidence="3">In the N-terminal section; belongs to the copper type II ascorbate-dependent monooxygenase family.</text>
</comment>
<feature type="binding site" evidence="14">
    <location>
        <position position="1091"/>
    </location>
    <ligand>
        <name>a protein</name>
        <dbReference type="ChEBI" id="CHEBI:16541"/>
    </ligand>
    <ligandPart>
        <name>C-terminal Xaa-(2S)-2-hydroxyglycine residue</name>
        <dbReference type="ChEBI" id="CHEBI:142768"/>
    </ligandPart>
</feature>
<gene>
    <name evidence="22" type="ORF">GPM918_LOCUS12452</name>
    <name evidence="23" type="ORF">SRO942_LOCUS12452</name>
</gene>
<feature type="disulfide bond" evidence="16">
    <location>
        <begin position="608"/>
        <end position="715"/>
    </location>
</feature>
<dbReference type="PROSITE" id="PS50135">
    <property type="entry name" value="ZF_ZZ_2"/>
    <property type="match status" value="1"/>
</dbReference>
<feature type="disulfide bond" evidence="16">
    <location>
        <begin position="674"/>
        <end position="695"/>
    </location>
</feature>
<dbReference type="Proteomes" id="UP000681722">
    <property type="component" value="Unassembled WGS sequence"/>
</dbReference>
<feature type="binding site" evidence="15">
    <location>
        <position position="694"/>
    </location>
    <ligand>
        <name>Cu(2+)</name>
        <dbReference type="ChEBI" id="CHEBI:29036"/>
        <label>1</label>
        <note>catalytic</note>
    </ligand>
</feature>
<evidence type="ECO:0000256" key="13">
    <source>
        <dbReference type="ARBA" id="ARBA00048431"/>
    </source>
</evidence>
<evidence type="ECO:0000256" key="17">
    <source>
        <dbReference type="PROSITE-ProRule" id="PRU00228"/>
    </source>
</evidence>
<feature type="binding site" evidence="14">
    <location>
        <position position="1034"/>
    </location>
    <ligand>
        <name>a protein</name>
        <dbReference type="ChEBI" id="CHEBI:16541"/>
    </ligand>
    <ligandPart>
        <name>C-terminal Xaa-(2S)-2-hydroxyglycine residue</name>
        <dbReference type="ChEBI" id="CHEBI:142768"/>
    </ligandPart>
</feature>
<feature type="binding site" evidence="15">
    <location>
        <position position="493"/>
    </location>
    <ligand>
        <name>Cu(2+)</name>
        <dbReference type="ChEBI" id="CHEBI:29036"/>
        <label>1</label>
        <note>catalytic</note>
    </ligand>
</feature>
<evidence type="ECO:0000256" key="1">
    <source>
        <dbReference type="ARBA" id="ARBA00000686"/>
    </source>
</evidence>
<feature type="compositionally biased region" description="Acidic residues" evidence="19">
    <location>
        <begin position="1292"/>
        <end position="1308"/>
    </location>
</feature>
<feature type="binding site" evidence="15">
    <location>
        <position position="1172"/>
    </location>
    <ligand>
        <name>Ca(2+)</name>
        <dbReference type="ChEBI" id="CHEBI:29108"/>
        <note>structural</note>
    </ligand>
</feature>
<feature type="region of interest" description="Disordered" evidence="19">
    <location>
        <begin position="273"/>
        <end position="296"/>
    </location>
</feature>
<evidence type="ECO:0000256" key="12">
    <source>
        <dbReference type="ARBA" id="ARBA00023268"/>
    </source>
</evidence>
<dbReference type="Pfam" id="PF01082">
    <property type="entry name" value="Cu2_monooxygen"/>
    <property type="match status" value="1"/>
</dbReference>
<feature type="repeat" description="NHL" evidence="18">
    <location>
        <begin position="1006"/>
        <end position="1045"/>
    </location>
</feature>
<keyword evidence="8 15" id="KW-0862">Zinc</keyword>
<dbReference type="PANTHER" id="PTHR10680:SF14">
    <property type="entry name" value="PEPTIDYL-GLYCINE ALPHA-AMIDATING MONOOXYGENASE"/>
    <property type="match status" value="1"/>
</dbReference>
<dbReference type="GO" id="GO:0016020">
    <property type="term" value="C:membrane"/>
    <property type="evidence" value="ECO:0007669"/>
    <property type="project" value="InterPro"/>
</dbReference>
<feature type="binding site" evidence="15">
    <location>
        <position position="625"/>
    </location>
    <ligand>
        <name>Cu(2+)</name>
        <dbReference type="ChEBI" id="CHEBI:29036"/>
        <label>1</label>
        <note>catalytic</note>
    </ligand>
</feature>
<comment type="cofactor">
    <cofactor evidence="15">
        <name>Zn(2+)</name>
        <dbReference type="ChEBI" id="CHEBI:29105"/>
    </cofactor>
    <text evidence="15">Binds one Zn(2+) ion per subunit.</text>
</comment>
<feature type="compositionally biased region" description="Low complexity" evidence="19">
    <location>
        <begin position="188"/>
        <end position="198"/>
    </location>
</feature>
<evidence type="ECO:0000256" key="8">
    <source>
        <dbReference type="ARBA" id="ARBA00022833"/>
    </source>
</evidence>
<dbReference type="InterPro" id="IPR024548">
    <property type="entry name" value="Cu2_monoox_C"/>
</dbReference>
<keyword evidence="5" id="KW-0732">Signal</keyword>
<evidence type="ECO:0000256" key="14">
    <source>
        <dbReference type="PIRSR" id="PIRSR600720-1"/>
    </source>
</evidence>
<dbReference type="Gene3D" id="3.30.60.90">
    <property type="match status" value="1"/>
</dbReference>
<evidence type="ECO:0000256" key="16">
    <source>
        <dbReference type="PIRSR" id="PIRSR600720-3"/>
    </source>
</evidence>
<dbReference type="Gene3D" id="2.60.120.310">
    <property type="entry name" value="Copper type II, ascorbate-dependent monooxygenase, N-terminal domain"/>
    <property type="match status" value="1"/>
</dbReference>
<keyword evidence="7 17" id="KW-0863">Zinc-finger</keyword>
<keyword evidence="20" id="KW-0472">Membrane</keyword>
<dbReference type="GO" id="GO:0006518">
    <property type="term" value="P:peptide metabolic process"/>
    <property type="evidence" value="ECO:0007669"/>
    <property type="project" value="InterPro"/>
</dbReference>
<feature type="transmembrane region" description="Helical" evidence="20">
    <location>
        <begin position="1223"/>
        <end position="1245"/>
    </location>
</feature>
<evidence type="ECO:0000256" key="4">
    <source>
        <dbReference type="ARBA" id="ARBA00022723"/>
    </source>
</evidence>
<feature type="domain" description="ZZ-type" evidence="21">
    <location>
        <begin position="4"/>
        <end position="60"/>
    </location>
</feature>
<dbReference type="SUPFAM" id="SSF63829">
    <property type="entry name" value="Calcium-dependent phosphotriesterase"/>
    <property type="match status" value="1"/>
</dbReference>
<evidence type="ECO:0000256" key="11">
    <source>
        <dbReference type="ARBA" id="ARBA00023239"/>
    </source>
</evidence>
<proteinExistence type="inferred from homology"/>
<dbReference type="GO" id="GO:0005576">
    <property type="term" value="C:extracellular region"/>
    <property type="evidence" value="ECO:0007669"/>
    <property type="project" value="TreeGrafter"/>
</dbReference>
<evidence type="ECO:0000259" key="21">
    <source>
        <dbReference type="PROSITE" id="PS50135"/>
    </source>
</evidence>
<feature type="compositionally biased region" description="Polar residues" evidence="19">
    <location>
        <begin position="1312"/>
        <end position="1321"/>
    </location>
</feature>
<keyword evidence="15" id="KW-0186">Copper</keyword>
<dbReference type="InterPro" id="IPR000323">
    <property type="entry name" value="Cu2_ascorb_mOase_N"/>
</dbReference>
<feature type="disulfide bond" evidence="16">
    <location>
        <begin position="1015"/>
        <end position="1035"/>
    </location>
</feature>
<feature type="binding site" evidence="15">
    <location>
        <position position="1171"/>
    </location>
    <ligand>
        <name>Zn(2+)</name>
        <dbReference type="ChEBI" id="CHEBI:29105"/>
        <note>catalytic</note>
    </ligand>
</feature>
<evidence type="ECO:0000256" key="20">
    <source>
        <dbReference type="SAM" id="Phobius"/>
    </source>
</evidence>
<dbReference type="Gene3D" id="2.60.120.230">
    <property type="match status" value="1"/>
</dbReference>
<dbReference type="PROSITE" id="PS51125">
    <property type="entry name" value="NHL"/>
    <property type="match status" value="1"/>
</dbReference>
<dbReference type="SUPFAM" id="SSF57850">
    <property type="entry name" value="RING/U-box"/>
    <property type="match status" value="1"/>
</dbReference>
<dbReference type="PROSITE" id="PS01357">
    <property type="entry name" value="ZF_ZZ_1"/>
    <property type="match status" value="1"/>
</dbReference>
<dbReference type="Gene3D" id="2.120.10.30">
    <property type="entry name" value="TolB, C-terminal domain"/>
    <property type="match status" value="1"/>
</dbReference>
<feature type="compositionally biased region" description="Polar residues" evidence="19">
    <location>
        <begin position="176"/>
        <end position="185"/>
    </location>
</feature>
<organism evidence="22 24">
    <name type="scientific">Didymodactylos carnosus</name>
    <dbReference type="NCBI Taxonomy" id="1234261"/>
    <lineage>
        <taxon>Eukaryota</taxon>
        <taxon>Metazoa</taxon>
        <taxon>Spiralia</taxon>
        <taxon>Gnathifera</taxon>
        <taxon>Rotifera</taxon>
        <taxon>Eurotatoria</taxon>
        <taxon>Bdelloidea</taxon>
        <taxon>Philodinida</taxon>
        <taxon>Philodinidae</taxon>
        <taxon>Didymodactylos</taxon>
    </lineage>
</organism>
<evidence type="ECO:0000256" key="3">
    <source>
        <dbReference type="ARBA" id="ARBA00010263"/>
    </source>
</evidence>
<protein>
    <recommendedName>
        <fullName evidence="21">ZZ-type domain-containing protein</fullName>
    </recommendedName>
</protein>
<dbReference type="InterPro" id="IPR000433">
    <property type="entry name" value="Znf_ZZ"/>
</dbReference>
<comment type="similarity">
    <text evidence="2">In the C-terminal section; belongs to the peptidyl-alpha-hydroxyglycine alpha-amidating lyase family.</text>
</comment>
<keyword evidence="6" id="KW-0677">Repeat</keyword>
<keyword evidence="4 15" id="KW-0479">Metal-binding</keyword>
<dbReference type="GO" id="GO:0008270">
    <property type="term" value="F:zinc ion binding"/>
    <property type="evidence" value="ECO:0007669"/>
    <property type="project" value="UniProtKB-KW"/>
</dbReference>
<dbReference type="GO" id="GO:0004504">
    <property type="term" value="F:peptidylglycine monooxygenase activity"/>
    <property type="evidence" value="ECO:0007669"/>
    <property type="project" value="UniProtKB-EC"/>
</dbReference>
<dbReference type="OrthoDB" id="10018185at2759"/>
<keyword evidence="10" id="KW-0325">Glycoprotein</keyword>
<feature type="binding site" evidence="15">
    <location>
        <position position="1075"/>
    </location>
    <ligand>
        <name>Zn(2+)</name>
        <dbReference type="ChEBI" id="CHEBI:29105"/>
        <note>catalytic</note>
    </ligand>
</feature>
<keyword evidence="24" id="KW-1185">Reference proteome</keyword>